<dbReference type="Proteomes" id="UP000077315">
    <property type="component" value="Unassembled WGS sequence"/>
</dbReference>
<evidence type="ECO:0000256" key="1">
    <source>
        <dbReference type="ARBA" id="ARBA00004141"/>
    </source>
</evidence>
<dbReference type="PANTHER" id="PTHR23502:SF51">
    <property type="entry name" value="QUINIDINE RESISTANCE PROTEIN 1-RELATED"/>
    <property type="match status" value="1"/>
</dbReference>
<evidence type="ECO:0000256" key="6">
    <source>
        <dbReference type="SAM" id="Phobius"/>
    </source>
</evidence>
<evidence type="ECO:0000256" key="5">
    <source>
        <dbReference type="ARBA" id="ARBA00023136"/>
    </source>
</evidence>
<evidence type="ECO:0000256" key="4">
    <source>
        <dbReference type="ARBA" id="ARBA00022989"/>
    </source>
</evidence>
<dbReference type="InterPro" id="IPR036259">
    <property type="entry name" value="MFS_trans_sf"/>
</dbReference>
<dbReference type="PANTHER" id="PTHR23502">
    <property type="entry name" value="MAJOR FACILITATOR SUPERFAMILY"/>
    <property type="match status" value="1"/>
</dbReference>
<evidence type="ECO:0000313" key="8">
    <source>
        <dbReference type="EMBL" id="OAD71418.1"/>
    </source>
</evidence>
<dbReference type="AlphaFoldDB" id="A0A167LZK0"/>
<feature type="transmembrane region" description="Helical" evidence="6">
    <location>
        <begin position="67"/>
        <end position="86"/>
    </location>
</feature>
<dbReference type="PROSITE" id="PS50850">
    <property type="entry name" value="MFS"/>
    <property type="match status" value="1"/>
</dbReference>
<dbReference type="RefSeq" id="XP_018289458.1">
    <property type="nucleotide sequence ID" value="XM_018428397.1"/>
</dbReference>
<dbReference type="PRINTS" id="PR01036">
    <property type="entry name" value="TCRTETB"/>
</dbReference>
<dbReference type="InParanoid" id="A0A167LZK0"/>
<organism evidence="8 9">
    <name type="scientific">Phycomyces blakesleeanus (strain ATCC 8743b / DSM 1359 / FGSC 10004 / NBRC 33097 / NRRL 1555)</name>
    <dbReference type="NCBI Taxonomy" id="763407"/>
    <lineage>
        <taxon>Eukaryota</taxon>
        <taxon>Fungi</taxon>
        <taxon>Fungi incertae sedis</taxon>
        <taxon>Mucoromycota</taxon>
        <taxon>Mucoromycotina</taxon>
        <taxon>Mucoromycetes</taxon>
        <taxon>Mucorales</taxon>
        <taxon>Phycomycetaceae</taxon>
        <taxon>Phycomyces</taxon>
    </lineage>
</organism>
<dbReference type="VEuPathDB" id="FungiDB:PHYBLDRAFT_114493"/>
<dbReference type="EMBL" id="KV440986">
    <property type="protein sequence ID" value="OAD71418.1"/>
    <property type="molecule type" value="Genomic_DNA"/>
</dbReference>
<accession>A0A167LZK0</accession>
<gene>
    <name evidence="8" type="ORF">PHYBLDRAFT_114493</name>
</gene>
<feature type="transmembrane region" description="Helical" evidence="6">
    <location>
        <begin position="398"/>
        <end position="423"/>
    </location>
</feature>
<sequence length="497" mass="54641">MCSDAGSIQTKEGLDEIQKPYSAFSPGRILLIVFISSAAGMLSPLSANIYFPALNDIKTDFGIKSELVNLTVTLYMVCQGISPAFWGSLADVWGRRPVYIMTLVIYLGACAGLAESKTYWLLLVLRMLQAFGSSSVVAIGAGVISDISDSARRGTYFGIYSTGQFMAPVIGPVIGGIVSETISWRFNFWILFIIGAIVFSLILFLIPETLRALVGDGSGYANPTPIQWLNHHRHKKAAQGKYEDQSISNIKSTSQFRTIPNFTLPFHYLLEVDVFLALLYNALHYSVLYCFLTSTPSIFKEYYGLSEIQVGLCFLCQGIGSLIGSLSNGKLLDRDFRYLCQKLGLLAEKDPVTGSISTAFPIYYVRLRMLWIYAGLTQTVTIIYGWCIHINAPLGAILFLQFIVGISVTSIMTTFQTLLVDLFPGKGASITASNNLVRCILGAIATVAIDPGIQGIGTGWMFTILGLILVVSNTIVIILIRYGSRWRKLRFKKTTTL</sequence>
<dbReference type="GO" id="GO:0005886">
    <property type="term" value="C:plasma membrane"/>
    <property type="evidence" value="ECO:0007669"/>
    <property type="project" value="TreeGrafter"/>
</dbReference>
<dbReference type="OrthoDB" id="440553at2759"/>
<keyword evidence="9" id="KW-1185">Reference proteome</keyword>
<reference evidence="9" key="1">
    <citation type="submission" date="2015-06" db="EMBL/GenBank/DDBJ databases">
        <title>Expansion of signal transduction pathways in fungi by whole-genome duplication.</title>
        <authorList>
            <consortium name="DOE Joint Genome Institute"/>
            <person name="Corrochano L.M."/>
            <person name="Kuo A."/>
            <person name="Marcet-Houben M."/>
            <person name="Polaino S."/>
            <person name="Salamov A."/>
            <person name="Villalobos J.M."/>
            <person name="Alvarez M.I."/>
            <person name="Avalos J."/>
            <person name="Benito E.P."/>
            <person name="Benoit I."/>
            <person name="Burger G."/>
            <person name="Camino L.P."/>
            <person name="Canovas D."/>
            <person name="Cerda-Olmedo E."/>
            <person name="Cheng J.-F."/>
            <person name="Dominguez A."/>
            <person name="Elias M."/>
            <person name="Eslava A.P."/>
            <person name="Glaser F."/>
            <person name="Grimwood J."/>
            <person name="Gutierrez G."/>
            <person name="Heitman J."/>
            <person name="Henrissat B."/>
            <person name="Iturriaga E.A."/>
            <person name="Lang B.F."/>
            <person name="Lavin J.L."/>
            <person name="Lee S."/>
            <person name="Li W."/>
            <person name="Lindquist E."/>
            <person name="Lopez-Garcia S."/>
            <person name="Luque E.M."/>
            <person name="Marcos A.T."/>
            <person name="Martin J."/>
            <person name="McCluskey K."/>
            <person name="Medina H.R."/>
            <person name="Miralles-Duran A."/>
            <person name="Miyazaki A."/>
            <person name="Munoz-Torres E."/>
            <person name="Oguiza J.A."/>
            <person name="Ohm R."/>
            <person name="Olmedo M."/>
            <person name="Orejas M."/>
            <person name="Ortiz-Castellanos L."/>
            <person name="Pisabarro A.G."/>
            <person name="Rodriguez-Romero J."/>
            <person name="Ruiz-Herrera J."/>
            <person name="Ruiz-Vazquez R."/>
            <person name="Sanz C."/>
            <person name="Schackwitz W."/>
            <person name="Schmutz J."/>
            <person name="Shahriari M."/>
            <person name="Shelest E."/>
            <person name="Silva-Franco F."/>
            <person name="Soanes D."/>
            <person name="Syed K."/>
            <person name="Tagua V.G."/>
            <person name="Talbot N.J."/>
            <person name="Thon M."/>
            <person name="De vries R.P."/>
            <person name="Wiebenga A."/>
            <person name="Yadav J.S."/>
            <person name="Braun E.L."/>
            <person name="Baker S."/>
            <person name="Garre V."/>
            <person name="Horwitz B."/>
            <person name="Torres-Martinez S."/>
            <person name="Idnurm A."/>
            <person name="Herrera-Estrella A."/>
            <person name="Gabaldon T."/>
            <person name="Grigoriev I.V."/>
        </authorList>
    </citation>
    <scope>NUCLEOTIDE SEQUENCE [LARGE SCALE GENOMIC DNA]</scope>
    <source>
        <strain evidence="9">NRRL 1555(-)</strain>
    </source>
</reference>
<dbReference type="STRING" id="763407.A0A167LZK0"/>
<keyword evidence="3 6" id="KW-0812">Transmembrane</keyword>
<proteinExistence type="predicted"/>
<dbReference type="CDD" id="cd17323">
    <property type="entry name" value="MFS_Tpo1_MDR_like"/>
    <property type="match status" value="1"/>
</dbReference>
<feature type="transmembrane region" description="Helical" evidence="6">
    <location>
        <begin position="308"/>
        <end position="327"/>
    </location>
</feature>
<feature type="transmembrane region" description="Helical" evidence="6">
    <location>
        <begin position="266"/>
        <end position="288"/>
    </location>
</feature>
<evidence type="ECO:0000256" key="3">
    <source>
        <dbReference type="ARBA" id="ARBA00022692"/>
    </source>
</evidence>
<dbReference type="SUPFAM" id="SSF103473">
    <property type="entry name" value="MFS general substrate transporter"/>
    <property type="match status" value="1"/>
</dbReference>
<feature type="transmembrane region" description="Helical" evidence="6">
    <location>
        <begin position="459"/>
        <end position="483"/>
    </location>
</feature>
<protein>
    <recommendedName>
        <fullName evidence="7">Major facilitator superfamily (MFS) profile domain-containing protein</fullName>
    </recommendedName>
</protein>
<feature type="transmembrane region" description="Helical" evidence="6">
    <location>
        <begin position="156"/>
        <end position="174"/>
    </location>
</feature>
<dbReference type="Gene3D" id="1.20.1250.20">
    <property type="entry name" value="MFS general substrate transporter like domains"/>
    <property type="match status" value="1"/>
</dbReference>
<feature type="transmembrane region" description="Helical" evidence="6">
    <location>
        <begin position="98"/>
        <end position="114"/>
    </location>
</feature>
<name>A0A167LZK0_PHYB8</name>
<feature type="domain" description="Major facilitator superfamily (MFS) profile" evidence="7">
    <location>
        <begin position="32"/>
        <end position="484"/>
    </location>
</feature>
<feature type="transmembrane region" description="Helical" evidence="6">
    <location>
        <begin position="370"/>
        <end position="392"/>
    </location>
</feature>
<keyword evidence="2" id="KW-0813">Transport</keyword>
<evidence type="ECO:0000256" key="2">
    <source>
        <dbReference type="ARBA" id="ARBA00022448"/>
    </source>
</evidence>
<evidence type="ECO:0000259" key="7">
    <source>
        <dbReference type="PROSITE" id="PS50850"/>
    </source>
</evidence>
<evidence type="ECO:0000313" key="9">
    <source>
        <dbReference type="Proteomes" id="UP000077315"/>
    </source>
</evidence>
<dbReference type="FunFam" id="1.20.1720.10:FF:000009">
    <property type="entry name" value="MFS multidrug transporter"/>
    <property type="match status" value="1"/>
</dbReference>
<dbReference type="GeneID" id="28989303"/>
<dbReference type="GO" id="GO:0022857">
    <property type="term" value="F:transmembrane transporter activity"/>
    <property type="evidence" value="ECO:0007669"/>
    <property type="project" value="InterPro"/>
</dbReference>
<dbReference type="InterPro" id="IPR011701">
    <property type="entry name" value="MFS"/>
</dbReference>
<feature type="transmembrane region" description="Helical" evidence="6">
    <location>
        <begin position="29"/>
        <end position="47"/>
    </location>
</feature>
<keyword evidence="5 6" id="KW-0472">Membrane</keyword>
<dbReference type="Gene3D" id="1.20.1720.10">
    <property type="entry name" value="Multidrug resistance protein D"/>
    <property type="match status" value="1"/>
</dbReference>
<comment type="subcellular location">
    <subcellularLocation>
        <location evidence="1">Membrane</location>
        <topology evidence="1">Multi-pass membrane protein</topology>
    </subcellularLocation>
</comment>
<dbReference type="Pfam" id="PF07690">
    <property type="entry name" value="MFS_1"/>
    <property type="match status" value="1"/>
</dbReference>
<keyword evidence="4 6" id="KW-1133">Transmembrane helix</keyword>
<feature type="transmembrane region" description="Helical" evidence="6">
    <location>
        <begin position="120"/>
        <end position="144"/>
    </location>
</feature>
<feature type="transmembrane region" description="Helical" evidence="6">
    <location>
        <begin position="186"/>
        <end position="206"/>
    </location>
</feature>
<dbReference type="InterPro" id="IPR020846">
    <property type="entry name" value="MFS_dom"/>
</dbReference>